<keyword evidence="3" id="KW-0813">Transport</keyword>
<evidence type="ECO:0000256" key="13">
    <source>
        <dbReference type="ARBA" id="ARBA00052179"/>
    </source>
</evidence>
<keyword evidence="21" id="KW-1185">Reference proteome</keyword>
<comment type="catalytic activity">
    <reaction evidence="14">
        <text>L-leucine(out) + L-arginine(in) = L-leucine(in) + L-arginine(out)</text>
        <dbReference type="Rhea" id="RHEA:71059"/>
        <dbReference type="ChEBI" id="CHEBI:32682"/>
        <dbReference type="ChEBI" id="CHEBI:57427"/>
    </reaction>
    <physiologicalReaction direction="left-to-right" evidence="14">
        <dbReference type="Rhea" id="RHEA:71060"/>
    </physiologicalReaction>
</comment>
<feature type="transmembrane region" description="Helical" evidence="20">
    <location>
        <begin position="199"/>
        <end position="220"/>
    </location>
</feature>
<evidence type="ECO:0000256" key="20">
    <source>
        <dbReference type="SAM" id="Phobius"/>
    </source>
</evidence>
<keyword evidence="4" id="KW-1003">Cell membrane</keyword>
<feature type="region of interest" description="Disordered" evidence="19">
    <location>
        <begin position="1"/>
        <end position="36"/>
    </location>
</feature>
<proteinExistence type="inferred from homology"/>
<dbReference type="Gene3D" id="1.20.1740.10">
    <property type="entry name" value="Amino acid/polyamine transporter I"/>
    <property type="match status" value="1"/>
</dbReference>
<dbReference type="PANTHER" id="PTHR11785">
    <property type="entry name" value="AMINO ACID TRANSPORTER"/>
    <property type="match status" value="1"/>
</dbReference>
<evidence type="ECO:0000256" key="6">
    <source>
        <dbReference type="ARBA" id="ARBA00022692"/>
    </source>
</evidence>
<dbReference type="OrthoDB" id="6019542at2759"/>
<feature type="transmembrane region" description="Helical" evidence="20">
    <location>
        <begin position="50"/>
        <end position="70"/>
    </location>
</feature>
<comment type="catalytic activity">
    <reaction evidence="12">
        <text>L-histidine(out) + L-arginine(in) = L-histidine(in) + L-arginine(out)</text>
        <dbReference type="Rhea" id="RHEA:71063"/>
        <dbReference type="ChEBI" id="CHEBI:32682"/>
        <dbReference type="ChEBI" id="CHEBI:57595"/>
    </reaction>
    <physiologicalReaction direction="left-to-right" evidence="12">
        <dbReference type="Rhea" id="RHEA:71064"/>
    </physiologicalReaction>
</comment>
<feature type="transmembrane region" description="Helical" evidence="20">
    <location>
        <begin position="169"/>
        <end position="193"/>
    </location>
</feature>
<protein>
    <recommendedName>
        <fullName evidence="15">b(0,+)-type amino acid transporter 1</fullName>
    </recommendedName>
    <alternativeName>
        <fullName evidence="16">Glycoprotein-associated amino acid transporter b0,+AT1</fullName>
    </alternativeName>
    <alternativeName>
        <fullName evidence="17">Solute carrier family 7 member 9</fullName>
    </alternativeName>
</protein>
<dbReference type="RefSeq" id="XP_031567187.1">
    <property type="nucleotide sequence ID" value="XM_031711327.1"/>
</dbReference>
<evidence type="ECO:0000313" key="22">
    <source>
        <dbReference type="RefSeq" id="XP_031567187.1"/>
    </source>
</evidence>
<keyword evidence="5" id="KW-0597">Phosphoprotein</keyword>
<evidence type="ECO:0000256" key="9">
    <source>
        <dbReference type="ARBA" id="ARBA00023157"/>
    </source>
</evidence>
<evidence type="ECO:0000256" key="8">
    <source>
        <dbReference type="ARBA" id="ARBA00023136"/>
    </source>
</evidence>
<dbReference type="GeneID" id="116302116"/>
<dbReference type="GO" id="GO:0016324">
    <property type="term" value="C:apical plasma membrane"/>
    <property type="evidence" value="ECO:0007669"/>
    <property type="project" value="UniProtKB-SubCell"/>
</dbReference>
<sequence>MADKDEKSGDNSEHDASTPLNPKEEQPADQDPEAPVVQDNLNRVELKKSVTLLSGISFIVGTVIGSGIFVSPTGILVTSKSIGLSLIVWLGCGVLAMLASLCYTELGTAVPKSGAEYAYLMKAFGPIPAFLFAWTGIVINRPAICAIVSLIFAEYVAKPFFLDCRPPEAVIKLLGLSCIVVVTGINCWSVRWATRVQRIFTYAKLLCIALLVIIGVVELCRGRTENLQNAFENSETDPAKIGFAFYIGLWAYDGWNSLNYCTEEMKNPSRDMPRAIMIGISLVTACYLIVNVAYITVLGGSGILKSEAVAVSIGNAYLGPVNWIIPLFVAASTFGTVNGVAFTSGRLTYVAARDGLLPSLLAMIQVKRLTPLPSMLLTSTIAIIMVIPPGSNFMNLVGFFSFAAWLFYGGSFAALLWLRYREPNMPRPYKVPIVIPIFMLIASTYLVIAPIVAKPLGSLIALLIVVAGLPFYFFFKSNLVPQWFRNAIDDFTYGSQKVFNIAETEPNDD</sequence>
<evidence type="ECO:0000256" key="15">
    <source>
        <dbReference type="ARBA" id="ARBA00074336"/>
    </source>
</evidence>
<dbReference type="InterPro" id="IPR050598">
    <property type="entry name" value="AminoAcid_Transporter"/>
</dbReference>
<feature type="compositionally biased region" description="Basic and acidic residues" evidence="19">
    <location>
        <begin position="1"/>
        <end position="26"/>
    </location>
</feature>
<reference evidence="22" key="1">
    <citation type="submission" date="2025-08" db="UniProtKB">
        <authorList>
            <consortium name="RefSeq"/>
        </authorList>
    </citation>
    <scope>IDENTIFICATION</scope>
</reference>
<dbReference type="PIRSF" id="PIRSF006060">
    <property type="entry name" value="AA_transporter"/>
    <property type="match status" value="1"/>
</dbReference>
<comment type="catalytic activity">
    <reaction evidence="11">
        <text>L-cystine(out) + L-arginine(in) = L-cystine(in) + L-arginine(out)</text>
        <dbReference type="Rhea" id="RHEA:71075"/>
        <dbReference type="ChEBI" id="CHEBI:32682"/>
        <dbReference type="ChEBI" id="CHEBI:35491"/>
    </reaction>
    <physiologicalReaction direction="left-to-right" evidence="11">
        <dbReference type="Rhea" id="RHEA:71076"/>
    </physiologicalReaction>
</comment>
<evidence type="ECO:0000256" key="12">
    <source>
        <dbReference type="ARBA" id="ARBA00051835"/>
    </source>
</evidence>
<dbReference type="InterPro" id="IPR002293">
    <property type="entry name" value="AA/rel_permease1"/>
</dbReference>
<comment type="catalytic activity">
    <reaction evidence="18">
        <text>L-phenylalanine(out) + L-arginine(in) = L-phenylalanine(in) + L-arginine(out)</text>
        <dbReference type="Rhea" id="RHEA:71067"/>
        <dbReference type="ChEBI" id="CHEBI:32682"/>
        <dbReference type="ChEBI" id="CHEBI:58095"/>
    </reaction>
    <physiologicalReaction direction="left-to-right" evidence="18">
        <dbReference type="Rhea" id="RHEA:71068"/>
    </physiologicalReaction>
</comment>
<organism evidence="21 22">
    <name type="scientific">Actinia tenebrosa</name>
    <name type="common">Australian red waratah sea anemone</name>
    <dbReference type="NCBI Taxonomy" id="6105"/>
    <lineage>
        <taxon>Eukaryota</taxon>
        <taxon>Metazoa</taxon>
        <taxon>Cnidaria</taxon>
        <taxon>Anthozoa</taxon>
        <taxon>Hexacorallia</taxon>
        <taxon>Actiniaria</taxon>
        <taxon>Actiniidae</taxon>
        <taxon>Actinia</taxon>
    </lineage>
</organism>
<dbReference type="FunFam" id="1.20.1740.10:FF:000015">
    <property type="entry name" value="B(0,+)-type amino acid transporter 1"/>
    <property type="match status" value="1"/>
</dbReference>
<feature type="transmembrane region" description="Helical" evidence="20">
    <location>
        <begin position="458"/>
        <end position="475"/>
    </location>
</feature>
<evidence type="ECO:0000256" key="1">
    <source>
        <dbReference type="ARBA" id="ARBA00004424"/>
    </source>
</evidence>
<keyword evidence="6 20" id="KW-0812">Transmembrane</keyword>
<name>A0A6P8IKA7_ACTTE</name>
<evidence type="ECO:0000256" key="16">
    <source>
        <dbReference type="ARBA" id="ARBA00079910"/>
    </source>
</evidence>
<dbReference type="Proteomes" id="UP000515163">
    <property type="component" value="Unplaced"/>
</dbReference>
<dbReference type="PANTHER" id="PTHR11785:SF512">
    <property type="entry name" value="SOBREMESA, ISOFORM B"/>
    <property type="match status" value="1"/>
</dbReference>
<comment type="catalytic activity">
    <reaction evidence="13">
        <text>L-cysteine(out) + L-arginine(in) = L-cysteine(in) + L-arginine(out)</text>
        <dbReference type="Rhea" id="RHEA:71071"/>
        <dbReference type="ChEBI" id="CHEBI:32682"/>
        <dbReference type="ChEBI" id="CHEBI:35235"/>
    </reaction>
    <physiologicalReaction direction="left-to-right" evidence="13">
        <dbReference type="Rhea" id="RHEA:71072"/>
    </physiologicalReaction>
</comment>
<dbReference type="AlphaFoldDB" id="A0A6P8IKA7"/>
<evidence type="ECO:0000256" key="11">
    <source>
        <dbReference type="ARBA" id="ARBA00051814"/>
    </source>
</evidence>
<comment type="subcellular location">
    <subcellularLocation>
        <location evidence="1">Apical cell membrane</location>
        <topology evidence="1">Multi-pass membrane protein</topology>
    </subcellularLocation>
</comment>
<evidence type="ECO:0000256" key="3">
    <source>
        <dbReference type="ARBA" id="ARBA00022448"/>
    </source>
</evidence>
<keyword evidence="9" id="KW-1015">Disulfide bond</keyword>
<comment type="catalytic activity">
    <reaction evidence="10">
        <text>L-lysine(out) + L-arginine(in) = L-lysine(in) + L-arginine(out)</text>
        <dbReference type="Rhea" id="RHEA:70827"/>
        <dbReference type="ChEBI" id="CHEBI:32551"/>
        <dbReference type="ChEBI" id="CHEBI:32682"/>
    </reaction>
    <physiologicalReaction direction="left-to-right" evidence="10">
        <dbReference type="Rhea" id="RHEA:70828"/>
    </physiologicalReaction>
</comment>
<evidence type="ECO:0000256" key="4">
    <source>
        <dbReference type="ARBA" id="ARBA00022475"/>
    </source>
</evidence>
<evidence type="ECO:0000256" key="5">
    <source>
        <dbReference type="ARBA" id="ARBA00022553"/>
    </source>
</evidence>
<evidence type="ECO:0000256" key="10">
    <source>
        <dbReference type="ARBA" id="ARBA00051323"/>
    </source>
</evidence>
<keyword evidence="7 20" id="KW-1133">Transmembrane helix</keyword>
<dbReference type="KEGG" id="aten:116302116"/>
<accession>A0A6P8IKA7</accession>
<evidence type="ECO:0000256" key="19">
    <source>
        <dbReference type="SAM" id="MobiDB-lite"/>
    </source>
</evidence>
<evidence type="ECO:0000256" key="18">
    <source>
        <dbReference type="ARBA" id="ARBA00093193"/>
    </source>
</evidence>
<dbReference type="GO" id="GO:0015179">
    <property type="term" value="F:L-amino acid transmembrane transporter activity"/>
    <property type="evidence" value="ECO:0007669"/>
    <property type="project" value="TreeGrafter"/>
</dbReference>
<feature type="transmembrane region" description="Helical" evidence="20">
    <location>
        <begin position="369"/>
        <end position="387"/>
    </location>
</feature>
<evidence type="ECO:0000256" key="7">
    <source>
        <dbReference type="ARBA" id="ARBA00022989"/>
    </source>
</evidence>
<feature type="transmembrane region" description="Helical" evidence="20">
    <location>
        <begin position="393"/>
        <end position="418"/>
    </location>
</feature>
<evidence type="ECO:0000256" key="17">
    <source>
        <dbReference type="ARBA" id="ARBA00083296"/>
    </source>
</evidence>
<evidence type="ECO:0000256" key="2">
    <source>
        <dbReference type="ARBA" id="ARBA00009523"/>
    </source>
</evidence>
<feature type="transmembrane region" description="Helical" evidence="20">
    <location>
        <begin position="430"/>
        <end position="452"/>
    </location>
</feature>
<feature type="transmembrane region" description="Helical" evidence="20">
    <location>
        <begin position="275"/>
        <end position="303"/>
    </location>
</feature>
<feature type="transmembrane region" description="Helical" evidence="20">
    <location>
        <begin position="82"/>
        <end position="103"/>
    </location>
</feature>
<dbReference type="Pfam" id="PF13520">
    <property type="entry name" value="AA_permease_2"/>
    <property type="match status" value="1"/>
</dbReference>
<feature type="transmembrane region" description="Helical" evidence="20">
    <location>
        <begin position="139"/>
        <end position="157"/>
    </location>
</feature>
<gene>
    <name evidence="22" type="primary">LOC116302116</name>
</gene>
<evidence type="ECO:0000313" key="21">
    <source>
        <dbReference type="Proteomes" id="UP000515163"/>
    </source>
</evidence>
<dbReference type="InParanoid" id="A0A6P8IKA7"/>
<feature type="transmembrane region" description="Helical" evidence="20">
    <location>
        <begin position="323"/>
        <end position="349"/>
    </location>
</feature>
<keyword evidence="8 20" id="KW-0472">Membrane</keyword>
<comment type="similarity">
    <text evidence="2">Belongs to the amino acid-polyamine-organocation (APC) superfamily.</text>
</comment>
<evidence type="ECO:0000256" key="14">
    <source>
        <dbReference type="ARBA" id="ARBA00052732"/>
    </source>
</evidence>